<evidence type="ECO:0000256" key="3">
    <source>
        <dbReference type="ARBA" id="ARBA00013109"/>
    </source>
</evidence>
<evidence type="ECO:0000256" key="1">
    <source>
        <dbReference type="ARBA" id="ARBA00004772"/>
    </source>
</evidence>
<dbReference type="PANTHER" id="PTHR38042">
    <property type="entry name" value="UROPORPHYRINOGEN-III SYNTHASE, CHLOROPLASTIC"/>
    <property type="match status" value="1"/>
</dbReference>
<comment type="function">
    <text evidence="6 9">Catalyzes cyclization of the linear tetrapyrrole, hydroxymethylbilane, to the macrocyclic uroporphyrinogen III.</text>
</comment>
<dbReference type="Proteomes" id="UP000325788">
    <property type="component" value="Unassembled WGS sequence"/>
</dbReference>
<dbReference type="CDD" id="cd06578">
    <property type="entry name" value="HemD"/>
    <property type="match status" value="1"/>
</dbReference>
<proteinExistence type="inferred from homology"/>
<dbReference type="GO" id="GO:0006780">
    <property type="term" value="P:uroporphyrinogen III biosynthetic process"/>
    <property type="evidence" value="ECO:0007669"/>
    <property type="project" value="UniProtKB-UniRule"/>
</dbReference>
<evidence type="ECO:0000259" key="10">
    <source>
        <dbReference type="Pfam" id="PF02602"/>
    </source>
</evidence>
<dbReference type="SUPFAM" id="SSF69618">
    <property type="entry name" value="HemD-like"/>
    <property type="match status" value="1"/>
</dbReference>
<comment type="pathway">
    <text evidence="1 9">Porphyrin-containing compound metabolism; protoporphyrin-IX biosynthesis; coproporphyrinogen-III from 5-aminolevulinate: step 3/4.</text>
</comment>
<dbReference type="InterPro" id="IPR036108">
    <property type="entry name" value="4pyrrol_syn_uPrphyn_synt_sf"/>
</dbReference>
<evidence type="ECO:0000256" key="6">
    <source>
        <dbReference type="ARBA" id="ARBA00037589"/>
    </source>
</evidence>
<dbReference type="Pfam" id="PF02602">
    <property type="entry name" value="HEM4"/>
    <property type="match status" value="1"/>
</dbReference>
<evidence type="ECO:0000313" key="11">
    <source>
        <dbReference type="EMBL" id="KAB1852944.1"/>
    </source>
</evidence>
<evidence type="ECO:0000313" key="12">
    <source>
        <dbReference type="Proteomes" id="UP000325788"/>
    </source>
</evidence>
<accession>A0A5N4W7B0</accession>
<dbReference type="GO" id="GO:0006782">
    <property type="term" value="P:protoporphyrinogen IX biosynthetic process"/>
    <property type="evidence" value="ECO:0007669"/>
    <property type="project" value="UniProtKB-UniRule"/>
</dbReference>
<dbReference type="RefSeq" id="WP_151505105.1">
    <property type="nucleotide sequence ID" value="NZ_VXLD01000011.1"/>
</dbReference>
<dbReference type="InterPro" id="IPR039793">
    <property type="entry name" value="UROS/Hem4"/>
</dbReference>
<keyword evidence="4 9" id="KW-0456">Lyase</keyword>
<gene>
    <name evidence="11" type="ORF">F4W09_13915</name>
</gene>
<comment type="caution">
    <text evidence="11">The sequence shown here is derived from an EMBL/GenBank/DDBJ whole genome shotgun (WGS) entry which is preliminary data.</text>
</comment>
<name>A0A5N4W7B0_9GAMM</name>
<organism evidence="11 12">
    <name type="scientific">Acinetobacter tandoii</name>
    <dbReference type="NCBI Taxonomy" id="202954"/>
    <lineage>
        <taxon>Bacteria</taxon>
        <taxon>Pseudomonadati</taxon>
        <taxon>Pseudomonadota</taxon>
        <taxon>Gammaproteobacteria</taxon>
        <taxon>Moraxellales</taxon>
        <taxon>Moraxellaceae</taxon>
        <taxon>Acinetobacter</taxon>
    </lineage>
</organism>
<evidence type="ECO:0000256" key="2">
    <source>
        <dbReference type="ARBA" id="ARBA00008133"/>
    </source>
</evidence>
<dbReference type="EMBL" id="VXLD01000011">
    <property type="protein sequence ID" value="KAB1852944.1"/>
    <property type="molecule type" value="Genomic_DNA"/>
</dbReference>
<evidence type="ECO:0000256" key="4">
    <source>
        <dbReference type="ARBA" id="ARBA00023239"/>
    </source>
</evidence>
<dbReference type="AlphaFoldDB" id="A0A5N4W7B0"/>
<comment type="similarity">
    <text evidence="2 9">Belongs to the uroporphyrinogen-III synthase family.</text>
</comment>
<keyword evidence="5 9" id="KW-0627">Porphyrin biosynthesis</keyword>
<dbReference type="UniPathway" id="UPA00251">
    <property type="reaction ID" value="UER00320"/>
</dbReference>
<sequence length="259" mass="29278">MLFINTRPNTRASELSLNIQQAGFPVLDLPLLVLEPCAWSSELQDLYQQLPRATCIVVVSPSAVEFGMQGLKQSGVSLQALSKVHWVAVGEKTAQALAQYGISSYVPKVETSEGMLQIPLLQDLTSSACVAFWRGQGGRQFMMETLQQQGISVLNFILYQRHCPVQTIQNFDQVVVQLQQHQHYSVLISSEASWLNWLELMRAHKGLLTRGHFMVLGERLYQLLLNTQRQQRLSFHLYQLPDLNTATILQCLRAMPRNA</sequence>
<evidence type="ECO:0000256" key="7">
    <source>
        <dbReference type="ARBA" id="ARBA00040167"/>
    </source>
</evidence>
<feature type="domain" description="Tetrapyrrole biosynthesis uroporphyrinogen III synthase" evidence="10">
    <location>
        <begin position="14"/>
        <end position="220"/>
    </location>
</feature>
<dbReference type="EC" id="4.2.1.75" evidence="3 9"/>
<dbReference type="Gene3D" id="3.40.50.10090">
    <property type="match status" value="2"/>
</dbReference>
<evidence type="ECO:0000256" key="9">
    <source>
        <dbReference type="RuleBase" id="RU366031"/>
    </source>
</evidence>
<dbReference type="PANTHER" id="PTHR38042:SF1">
    <property type="entry name" value="UROPORPHYRINOGEN-III SYNTHASE, CHLOROPLASTIC"/>
    <property type="match status" value="1"/>
</dbReference>
<reference evidence="11 12" key="1">
    <citation type="submission" date="2019-09" db="EMBL/GenBank/DDBJ databases">
        <title>Draft genome sequence of Acinetobacter tandoii W4-4-4 isolated from environmental water sample.</title>
        <authorList>
            <person name="Wee S.K."/>
            <person name="Yan B."/>
            <person name="Mustaffa S.B."/>
            <person name="Yap E.P.H."/>
        </authorList>
    </citation>
    <scope>NUCLEOTIDE SEQUENCE [LARGE SCALE GENOMIC DNA]</scope>
    <source>
        <strain evidence="11 12">W4-4-4</strain>
    </source>
</reference>
<evidence type="ECO:0000256" key="8">
    <source>
        <dbReference type="ARBA" id="ARBA00048617"/>
    </source>
</evidence>
<comment type="catalytic activity">
    <reaction evidence="8 9">
        <text>hydroxymethylbilane = uroporphyrinogen III + H2O</text>
        <dbReference type="Rhea" id="RHEA:18965"/>
        <dbReference type="ChEBI" id="CHEBI:15377"/>
        <dbReference type="ChEBI" id="CHEBI:57308"/>
        <dbReference type="ChEBI" id="CHEBI:57845"/>
        <dbReference type="EC" id="4.2.1.75"/>
    </reaction>
</comment>
<dbReference type="InterPro" id="IPR003754">
    <property type="entry name" value="4pyrrol_synth_uPrphyn_synth"/>
</dbReference>
<protein>
    <recommendedName>
        <fullName evidence="7 9">Uroporphyrinogen-III synthase</fullName>
        <ecNumber evidence="3 9">4.2.1.75</ecNumber>
    </recommendedName>
</protein>
<evidence type="ECO:0000256" key="5">
    <source>
        <dbReference type="ARBA" id="ARBA00023244"/>
    </source>
</evidence>
<dbReference type="GO" id="GO:0004852">
    <property type="term" value="F:uroporphyrinogen-III synthase activity"/>
    <property type="evidence" value="ECO:0007669"/>
    <property type="project" value="UniProtKB-UniRule"/>
</dbReference>